<protein>
    <submittedName>
        <fullName evidence="2">Mobilization protein MobA</fullName>
    </submittedName>
</protein>
<name>A0A5P1I6B5_9GAMM</name>
<reference evidence="2" key="1">
    <citation type="submission" date="2018-12" db="EMBL/GenBank/DDBJ databases">
        <authorList>
            <person name="Matos A.P."/>
            <person name="Cayo R."/>
            <person name="Almeida L.G.P."/>
            <person name="Streling A.P."/>
            <person name="Nodari C.S."/>
            <person name="Martins W.M.B.S."/>
            <person name="Narciso A.C."/>
            <person name="Silva R.M."/>
            <person name="Vasconcelos A.T.R."/>
            <person name="Gales A.C."/>
        </authorList>
    </citation>
    <scope>NUCLEOTIDE SEQUENCE</scope>
    <source>
        <strain evidence="2">Asp-1069</strain>
        <plasmid evidence="2">pAs1069_a</plasmid>
    </source>
</reference>
<dbReference type="EMBL" id="MK323040">
    <property type="protein sequence ID" value="QBK17973.1"/>
    <property type="molecule type" value="Genomic_DNA"/>
</dbReference>
<accession>A0A5P1I6B5</accession>
<geneLocation type="plasmid" evidence="2">
    <name>pAs1069_a</name>
</geneLocation>
<keyword evidence="2" id="KW-0614">Plasmid</keyword>
<proteinExistence type="predicted"/>
<feature type="region of interest" description="Disordered" evidence="1">
    <location>
        <begin position="1"/>
        <end position="78"/>
    </location>
</feature>
<sequence>MRKNRGGNPYSTAKRRNQRKRCESRAGFHAESSGEGQKYPEQAAKPRKRVQSAARPGDREKRTPAKLGQIAKPGRSTQ</sequence>
<dbReference type="AlphaFoldDB" id="A0A5P1I6B5"/>
<evidence type="ECO:0000313" key="2">
    <source>
        <dbReference type="EMBL" id="QBK17973.1"/>
    </source>
</evidence>
<organism evidence="2">
    <name type="scientific">Acinetobacter seifertii</name>
    <dbReference type="NCBI Taxonomy" id="1530123"/>
    <lineage>
        <taxon>Bacteria</taxon>
        <taxon>Pseudomonadati</taxon>
        <taxon>Pseudomonadota</taxon>
        <taxon>Gammaproteobacteria</taxon>
        <taxon>Moraxellales</taxon>
        <taxon>Moraxellaceae</taxon>
        <taxon>Acinetobacter</taxon>
        <taxon>Acinetobacter calcoaceticus/baumannii complex</taxon>
    </lineage>
</organism>
<evidence type="ECO:0000256" key="1">
    <source>
        <dbReference type="SAM" id="MobiDB-lite"/>
    </source>
</evidence>
<gene>
    <name evidence="2" type="primary">mob</name>
    <name evidence="2" type="ORF">ASP1069_00044</name>
</gene>